<accession>A0ABX0LXY7</accession>
<protein>
    <recommendedName>
        <fullName evidence="2">histidine kinase</fullName>
        <ecNumber evidence="2">2.7.13.3</ecNumber>
    </recommendedName>
</protein>
<proteinExistence type="predicted"/>
<feature type="domain" description="Histidine kinase" evidence="6">
    <location>
        <begin position="1045"/>
        <end position="1263"/>
    </location>
</feature>
<dbReference type="InterPro" id="IPR005467">
    <property type="entry name" value="His_kinase_dom"/>
</dbReference>
<dbReference type="CDD" id="cd00130">
    <property type="entry name" value="PAS"/>
    <property type="match status" value="1"/>
</dbReference>
<dbReference type="Pfam" id="PF08448">
    <property type="entry name" value="PAS_4"/>
    <property type="match status" value="1"/>
</dbReference>
<evidence type="ECO:0000256" key="4">
    <source>
        <dbReference type="PROSITE-ProRule" id="PRU00169"/>
    </source>
</evidence>
<feature type="domain" description="PAC" evidence="8">
    <location>
        <begin position="847"/>
        <end position="899"/>
    </location>
</feature>
<dbReference type="Pfam" id="PF00072">
    <property type="entry name" value="Response_reg"/>
    <property type="match status" value="2"/>
</dbReference>
<dbReference type="SUPFAM" id="SSF47384">
    <property type="entry name" value="Homodimeric domain of signal transducing histidine kinase"/>
    <property type="match status" value="2"/>
</dbReference>
<dbReference type="EC" id="2.7.13.3" evidence="2"/>
<keyword evidence="10" id="KW-1185">Reference proteome</keyword>
<feature type="modified residue" description="4-aspartylphosphate" evidence="4">
    <location>
        <position position="1333"/>
    </location>
</feature>
<dbReference type="PROSITE" id="PS50109">
    <property type="entry name" value="HIS_KIN"/>
    <property type="match status" value="2"/>
</dbReference>
<evidence type="ECO:0000259" key="7">
    <source>
        <dbReference type="PROSITE" id="PS50110"/>
    </source>
</evidence>
<dbReference type="PANTHER" id="PTHR43547">
    <property type="entry name" value="TWO-COMPONENT HISTIDINE KINASE"/>
    <property type="match status" value="1"/>
</dbReference>
<evidence type="ECO:0000256" key="3">
    <source>
        <dbReference type="ARBA" id="ARBA00022553"/>
    </source>
</evidence>
<evidence type="ECO:0000259" key="6">
    <source>
        <dbReference type="PROSITE" id="PS50109"/>
    </source>
</evidence>
<dbReference type="InterPro" id="IPR001789">
    <property type="entry name" value="Sig_transdc_resp-reg_receiver"/>
</dbReference>
<dbReference type="EMBL" id="VVIW01000002">
    <property type="protein sequence ID" value="NHZ39417.1"/>
    <property type="molecule type" value="Genomic_DNA"/>
</dbReference>
<comment type="caution">
    <text evidence="9">The sequence shown here is derived from an EMBL/GenBank/DDBJ whole genome shotgun (WGS) entry which is preliminary data.</text>
</comment>
<feature type="region of interest" description="Disordered" evidence="5">
    <location>
        <begin position="613"/>
        <end position="643"/>
    </location>
</feature>
<evidence type="ECO:0000256" key="1">
    <source>
        <dbReference type="ARBA" id="ARBA00000085"/>
    </source>
</evidence>
<dbReference type="SMART" id="SM00388">
    <property type="entry name" value="HisKA"/>
    <property type="match status" value="2"/>
</dbReference>
<sequence length="1409" mass="154709">MNHSDQLDVTANPLAFLMGGGEMGRLIRSIDWAKTALGPVATWPQSLRTTVSICLASDLPICVIWGAGLVQLYNDAYRVICGSKHPRSMGQNFAECWSEAWPVIGTAHDSALAGNTAFLENQQIFLERHGYVEECFFTFSFSPIRDEDGRVGGLFHPVIEMTAQTLSERRTRTLRDLTAQASKGKSVNEVLSLCAHTLAQFDLDLPFALVYAVGPDASGRLVRAGERNAQPGMSADAVDVAANEAIPWPLEDVYRSGLAVTVDDLAPRIDLAALGPYREPPTQALALPIIAPGTSRPVAVLIAGVSSRLQLDEAYRSFYDLLVAAVNAGVANARAYDEERRRAQALADLDRAKISFFSNVSHEFRTPLTLILGPIEDALRAPGAHPPQLGPEQLEVVYRNGLRLQRLVNSLLEFSRIEAGRARAVFEPTALAELTADLASNFRSACEKAGLELRVDCAPLGEPVFVDRAMWETVVLNLLSNAFKFTFEGNITVALRQTEGAAELRVSDTGTGVPADEVPLLFERFHRVESARGRTHEGSGIGLALVHELVKLHGGTVTIDSEWGRGTTFAVSIPLGSQHLPEDQVGDGTAAAQRTTALNAFAEEAFRWLPDAGEASPSATELPALQDRSADDLPARRQGDEERPTVLIADDNTDMRHYLVRMLEPLYRTVAVADGEAALAAALERTPDLILTDVMMPRLDGFGLLQALRADPRTASVPVIMLSARAGEESRIEGLQEGAGDYLVKPFSGRELLARVAAHLQMARMRRDSIEAIRASEAQFRALVSASSDVVYRMNADWTEMRHLQGREFIVDTHAPNRSWLDKYIHPDDQQRVMDAIGEAVDSKGNFELEHQVVRVDGTLGWTFSRAIPLFDKDGTISEWFGMASDVTARRQVQEALAKSEQKYRTLFESMDEGYCVIEMLFDAASRPIDFRYLEINPAFDKHTGLRNVQGKRMQEIAPDDDGHWCHSFGRVAATGEPASFIHHAPMLDGRWLDIYAFRLDGQGTPRVAVLFNDISARKRDEEERERLVARLREEDQRKDEFLATLAHELRNPLAPIRSGLQIMRVAQGDAAATERVRAMMERQVTQMVHLIDDLLDLSRISHGKIDLRIERIELAAAIQQAIEASRPAIAQADHELLIKFPPDPIYVDADLTRMAQVFSNLLNNAAKFTDRGGRIRVAMHEVDGQAVVSVQDSGIGIPPHMLSHVFDMFKQIDGSMGRSKGGLGIGLFIVKRLVEMHGGSIEVLSDGKGNGSEFVVRLPLATSLAAQQPGTLPEPHMRAPHHHILVVDDNADAAETLSMLLAIMGNQTLTAHDGPSGLEMAAQFKPQVIFLDIGMPTLNGYEVARQIRLHAWGADMVLIALTGWGQDEDKRLAREAGFNFHLTKPVLPADLEALLGEITAGKAGRPSD</sequence>
<dbReference type="InterPro" id="IPR000014">
    <property type="entry name" value="PAS"/>
</dbReference>
<evidence type="ECO:0000313" key="9">
    <source>
        <dbReference type="EMBL" id="NHZ39417.1"/>
    </source>
</evidence>
<dbReference type="RefSeq" id="WP_167075091.1">
    <property type="nucleotide sequence ID" value="NZ_VVIW01000002.1"/>
</dbReference>
<gene>
    <name evidence="9" type="ORF">F1609_04435</name>
</gene>
<evidence type="ECO:0000256" key="5">
    <source>
        <dbReference type="SAM" id="MobiDB-lite"/>
    </source>
</evidence>
<dbReference type="InterPro" id="IPR035965">
    <property type="entry name" value="PAS-like_dom_sf"/>
</dbReference>
<dbReference type="InterPro" id="IPR003594">
    <property type="entry name" value="HATPase_dom"/>
</dbReference>
<dbReference type="InterPro" id="IPR036097">
    <property type="entry name" value="HisK_dim/P_sf"/>
</dbReference>
<dbReference type="PROSITE" id="PS50113">
    <property type="entry name" value="PAC"/>
    <property type="match status" value="1"/>
</dbReference>
<organism evidence="9 10">
    <name type="scientific">Massilia aquatica</name>
    <dbReference type="NCBI Taxonomy" id="2609000"/>
    <lineage>
        <taxon>Bacteria</taxon>
        <taxon>Pseudomonadati</taxon>
        <taxon>Pseudomonadota</taxon>
        <taxon>Betaproteobacteria</taxon>
        <taxon>Burkholderiales</taxon>
        <taxon>Oxalobacteraceae</taxon>
        <taxon>Telluria group</taxon>
        <taxon>Massilia</taxon>
    </lineage>
</organism>
<dbReference type="InterPro" id="IPR004358">
    <property type="entry name" value="Sig_transdc_His_kin-like_C"/>
</dbReference>
<dbReference type="PROSITE" id="PS50110">
    <property type="entry name" value="RESPONSE_REGULATORY"/>
    <property type="match status" value="2"/>
</dbReference>
<dbReference type="SUPFAM" id="SSF55785">
    <property type="entry name" value="PYP-like sensor domain (PAS domain)"/>
    <property type="match status" value="3"/>
</dbReference>
<dbReference type="Pfam" id="PF02518">
    <property type="entry name" value="HATPase_c"/>
    <property type="match status" value="2"/>
</dbReference>
<dbReference type="CDD" id="cd17580">
    <property type="entry name" value="REC_2_DhkD-like"/>
    <property type="match status" value="1"/>
</dbReference>
<feature type="domain" description="Response regulatory" evidence="7">
    <location>
        <begin position="1284"/>
        <end position="1400"/>
    </location>
</feature>
<dbReference type="Gene3D" id="3.30.565.10">
    <property type="entry name" value="Histidine kinase-like ATPase, C-terminal domain"/>
    <property type="match status" value="2"/>
</dbReference>
<dbReference type="Gene3D" id="3.30.450.20">
    <property type="entry name" value="PAS domain"/>
    <property type="match status" value="3"/>
</dbReference>
<dbReference type="Gene3D" id="3.40.50.2300">
    <property type="match status" value="2"/>
</dbReference>
<dbReference type="InterPro" id="IPR001610">
    <property type="entry name" value="PAC"/>
</dbReference>
<dbReference type="Pfam" id="PF08447">
    <property type="entry name" value="PAS_3"/>
    <property type="match status" value="1"/>
</dbReference>
<dbReference type="SMART" id="SM00448">
    <property type="entry name" value="REC"/>
    <property type="match status" value="2"/>
</dbReference>
<evidence type="ECO:0000259" key="8">
    <source>
        <dbReference type="PROSITE" id="PS50113"/>
    </source>
</evidence>
<keyword evidence="3 4" id="KW-0597">Phosphoprotein</keyword>
<dbReference type="InterPro" id="IPR013655">
    <property type="entry name" value="PAS_fold_3"/>
</dbReference>
<dbReference type="InterPro" id="IPR000700">
    <property type="entry name" value="PAS-assoc_C"/>
</dbReference>
<dbReference type="SUPFAM" id="SSF52172">
    <property type="entry name" value="CheY-like"/>
    <property type="match status" value="2"/>
</dbReference>
<dbReference type="Proteomes" id="UP000819052">
    <property type="component" value="Unassembled WGS sequence"/>
</dbReference>
<dbReference type="SUPFAM" id="SSF55781">
    <property type="entry name" value="GAF domain-like"/>
    <property type="match status" value="1"/>
</dbReference>
<dbReference type="CDD" id="cd17574">
    <property type="entry name" value="REC_OmpR"/>
    <property type="match status" value="1"/>
</dbReference>
<dbReference type="PRINTS" id="PR00344">
    <property type="entry name" value="BCTRLSENSOR"/>
</dbReference>
<evidence type="ECO:0000256" key="2">
    <source>
        <dbReference type="ARBA" id="ARBA00012438"/>
    </source>
</evidence>
<dbReference type="CDD" id="cd00082">
    <property type="entry name" value="HisKA"/>
    <property type="match status" value="2"/>
</dbReference>
<feature type="compositionally biased region" description="Basic and acidic residues" evidence="5">
    <location>
        <begin position="628"/>
        <end position="643"/>
    </location>
</feature>
<name>A0ABX0LXY7_9BURK</name>
<feature type="domain" description="Histidine kinase" evidence="6">
    <location>
        <begin position="359"/>
        <end position="577"/>
    </location>
</feature>
<dbReference type="SMART" id="SM00387">
    <property type="entry name" value="HATPase_c"/>
    <property type="match status" value="2"/>
</dbReference>
<evidence type="ECO:0000313" key="10">
    <source>
        <dbReference type="Proteomes" id="UP000819052"/>
    </source>
</evidence>
<dbReference type="CDD" id="cd16922">
    <property type="entry name" value="HATPase_EvgS-ArcB-TorS-like"/>
    <property type="match status" value="1"/>
</dbReference>
<dbReference type="Gene3D" id="1.10.287.130">
    <property type="match status" value="2"/>
</dbReference>
<dbReference type="InterPro" id="IPR011006">
    <property type="entry name" value="CheY-like_superfamily"/>
</dbReference>
<dbReference type="Pfam" id="PF00512">
    <property type="entry name" value="HisKA"/>
    <property type="match status" value="2"/>
</dbReference>
<feature type="domain" description="Response regulatory" evidence="7">
    <location>
        <begin position="645"/>
        <end position="760"/>
    </location>
</feature>
<dbReference type="InterPro" id="IPR003661">
    <property type="entry name" value="HisK_dim/P_dom"/>
</dbReference>
<dbReference type="Gene3D" id="3.30.450.40">
    <property type="match status" value="1"/>
</dbReference>
<dbReference type="InterPro" id="IPR036890">
    <property type="entry name" value="HATPase_C_sf"/>
</dbReference>
<dbReference type="SUPFAM" id="SSF55874">
    <property type="entry name" value="ATPase domain of HSP90 chaperone/DNA topoisomerase II/histidine kinase"/>
    <property type="match status" value="2"/>
</dbReference>
<dbReference type="PANTHER" id="PTHR43547:SF2">
    <property type="entry name" value="HYBRID SIGNAL TRANSDUCTION HISTIDINE KINASE C"/>
    <property type="match status" value="1"/>
</dbReference>
<reference evidence="9 10" key="1">
    <citation type="submission" date="2019-09" db="EMBL/GenBank/DDBJ databases">
        <title>Taxonomy of Antarctic Massilia spp.: description of Massilia rubra sp. nov., Massilia aquatica sp. nov., Massilia mucilaginosa sp. nov., Massilia frigida sp. nov. isolated from streams, lakes and regoliths.</title>
        <authorList>
            <person name="Holochova P."/>
            <person name="Sedlacek I."/>
            <person name="Kralova S."/>
            <person name="Maslanova I."/>
            <person name="Busse H.-J."/>
            <person name="Stankova E."/>
            <person name="Vrbovska V."/>
            <person name="Kovarovic V."/>
            <person name="Bartak M."/>
            <person name="Svec P."/>
            <person name="Pantucek R."/>
        </authorList>
    </citation>
    <scope>NUCLEOTIDE SEQUENCE [LARGE SCALE GENOMIC DNA]</scope>
    <source>
        <strain evidence="9 10">CCM 8693</strain>
    </source>
</reference>
<dbReference type="InterPro" id="IPR013656">
    <property type="entry name" value="PAS_4"/>
</dbReference>
<dbReference type="InterPro" id="IPR029016">
    <property type="entry name" value="GAF-like_dom_sf"/>
</dbReference>
<dbReference type="SMART" id="SM00086">
    <property type="entry name" value="PAC"/>
    <property type="match status" value="1"/>
</dbReference>
<feature type="modified residue" description="4-aspartylphosphate" evidence="4">
    <location>
        <position position="693"/>
    </location>
</feature>
<comment type="catalytic activity">
    <reaction evidence="1">
        <text>ATP + protein L-histidine = ADP + protein N-phospho-L-histidine.</text>
        <dbReference type="EC" id="2.7.13.3"/>
    </reaction>
</comment>